<dbReference type="SUPFAM" id="SSF46785">
    <property type="entry name" value="Winged helix' DNA-binding domain"/>
    <property type="match status" value="2"/>
</dbReference>
<proteinExistence type="predicted"/>
<evidence type="ECO:0000313" key="1">
    <source>
        <dbReference type="EMBL" id="SMD30815.1"/>
    </source>
</evidence>
<dbReference type="EMBL" id="FWYE01000002">
    <property type="protein sequence ID" value="SMD30815.1"/>
    <property type="molecule type" value="Genomic_DNA"/>
</dbReference>
<dbReference type="PANTHER" id="PTHR43413:SF8">
    <property type="entry name" value="HTH-TYPE TRANSCRIPTIONAL REGULATOR PTR1"/>
    <property type="match status" value="1"/>
</dbReference>
<gene>
    <name evidence="1" type="ORF">SAMN02745355_0728</name>
</gene>
<dbReference type="InterPro" id="IPR036388">
    <property type="entry name" value="WH-like_DNA-bd_sf"/>
</dbReference>
<comment type="caution">
    <text evidence="1">The sequence shown here is derived from an EMBL/GenBank/DDBJ whole genome shotgun (WGS) entry which is preliminary data.</text>
</comment>
<protein>
    <submittedName>
        <fullName evidence="1">Transcriptional regulator, AsnC family</fullName>
    </submittedName>
</protein>
<dbReference type="Proteomes" id="UP000192315">
    <property type="component" value="Unassembled WGS sequence"/>
</dbReference>
<reference evidence="1 2" key="1">
    <citation type="submission" date="2017-04" db="EMBL/GenBank/DDBJ databases">
        <authorList>
            <person name="Varghese N."/>
            <person name="Submissions S."/>
        </authorList>
    </citation>
    <scope>NUCLEOTIDE SEQUENCE [LARGE SCALE GENOMIC DNA]</scope>
    <source>
        <strain evidence="1 2">DSM 9789</strain>
    </source>
</reference>
<dbReference type="RefSeq" id="WP_084272693.1">
    <property type="nucleotide sequence ID" value="NZ_FWYE01000002.1"/>
</dbReference>
<accession>A0A8G2FWJ3</accession>
<dbReference type="InterPro" id="IPR036390">
    <property type="entry name" value="WH_DNA-bd_sf"/>
</dbReference>
<sequence length="256" mass="29636">MDASYSGIIYRLLRNPRQSLRSLSMDLNISAQDLNYRMKKINEEGIIKKYMLHVNPAFYGKKSLYMAFSGDKIYHGRVSSVIKCLEKTTVYGLSGTDEELNKKSMEIVDMLGSPEMRYMPATLEPGVKRIKLDDMIIEQLRMDPLMRTQDIARALNKKYSTVKRRLDYLIEKRVISIIGRLDLSKLNTVILGIFTDRIKDIISRLDESLIIINDDQSGISLSIEKDIITAKSVIENLRKIDNKIEVMIIYDYEFFE</sequence>
<evidence type="ECO:0000313" key="2">
    <source>
        <dbReference type="Proteomes" id="UP000192315"/>
    </source>
</evidence>
<organism evidence="1 2">
    <name type="scientific">Picrophilus torridus (strain ATCC 700027 / DSM 9790 / JCM 10055 / NBRC 100828 / KAW 2/3)</name>
    <dbReference type="NCBI Taxonomy" id="1122961"/>
    <lineage>
        <taxon>Archaea</taxon>
        <taxon>Methanobacteriati</taxon>
        <taxon>Thermoplasmatota</taxon>
        <taxon>Thermoplasmata</taxon>
        <taxon>Thermoplasmatales</taxon>
        <taxon>Picrophilaceae</taxon>
        <taxon>Picrophilus</taxon>
    </lineage>
</organism>
<dbReference type="InterPro" id="IPR050684">
    <property type="entry name" value="HTH-Siroheme_Decarb"/>
</dbReference>
<dbReference type="AlphaFoldDB" id="A0A8G2FWJ3"/>
<dbReference type="Gene3D" id="1.10.10.10">
    <property type="entry name" value="Winged helix-like DNA-binding domain superfamily/Winged helix DNA-binding domain"/>
    <property type="match status" value="2"/>
</dbReference>
<name>A0A8G2FWJ3_PICTO</name>
<dbReference type="PANTHER" id="PTHR43413">
    <property type="entry name" value="TRANSCRIPTIONAL REGULATOR, ASNC FAMILY"/>
    <property type="match status" value="1"/>
</dbReference>
<keyword evidence="2" id="KW-1185">Reference proteome</keyword>